<evidence type="ECO:0000313" key="9">
    <source>
        <dbReference type="EMBL" id="RDB23954.1"/>
    </source>
</evidence>
<dbReference type="PANTHER" id="PTHR23240">
    <property type="entry name" value="DNA CROSS-LINK REPAIR PROTEIN PSO2/SNM1-RELATED"/>
    <property type="match status" value="1"/>
</dbReference>
<keyword evidence="5" id="KW-0539">Nucleus</keyword>
<feature type="compositionally biased region" description="Low complexity" evidence="6">
    <location>
        <begin position="22"/>
        <end position="33"/>
    </location>
</feature>
<dbReference type="OrthoDB" id="262529at2759"/>
<dbReference type="GO" id="GO:0035312">
    <property type="term" value="F:5'-3' DNA exonuclease activity"/>
    <property type="evidence" value="ECO:0007669"/>
    <property type="project" value="TreeGrafter"/>
</dbReference>
<protein>
    <submittedName>
        <fullName evidence="9">DNA cross-link repair protein pso2/snm1</fullName>
    </submittedName>
</protein>
<reference evidence="9" key="1">
    <citation type="submission" date="2018-04" db="EMBL/GenBank/DDBJ databases">
        <title>Whole genome sequencing of Hypsizygus marmoreus.</title>
        <authorList>
            <person name="Choi I.-G."/>
            <person name="Min B."/>
            <person name="Kim J.-G."/>
            <person name="Kim S."/>
            <person name="Oh Y.-L."/>
            <person name="Kong W.-S."/>
            <person name="Park H."/>
            <person name="Jeong J."/>
            <person name="Song E.-S."/>
        </authorList>
    </citation>
    <scope>NUCLEOTIDE SEQUENCE [LARGE SCALE GENOMIC DNA]</scope>
    <source>
        <strain evidence="9">51987-8</strain>
    </source>
</reference>
<dbReference type="PANTHER" id="PTHR23240:SF6">
    <property type="entry name" value="DNA CROSS-LINK REPAIR 1A PROTEIN"/>
    <property type="match status" value="1"/>
</dbReference>
<dbReference type="Pfam" id="PF07522">
    <property type="entry name" value="DRMBL"/>
    <property type="match status" value="1"/>
</dbReference>
<sequence>MSSSKRKQVSKSTVTLHNFFQSGGESSRNRNGNGTTGRIQESKKAPPKVAPENIIVIDSDSEPEVVQVVSRKKQRRLSESSGEVEFIDGGNTKPLTAGGSVINTSQMVNATNDLQRRSTAMNVQDSPSVSSSSGSISRVKKIEKPTYSFGAPTLLLDTVPLATNSDSSSKPHSFGKPTLLIGGDALKLSASTCFNPEGAQQPWTDVEETQTELEFSDLAGEDWGTGDDETFLASVVEDEEEDVEEMIVDPSSLCNDEVTTTTIICPSCSKSLSGLSQFELSTHVNDCLDFATGDKRGPSSSRTTLDPASNSKPYRPLSSIPTPKVNGPMQLISCDGKRGNNAFSIMMSSHKENEAWKEASIVEDRNFRPTKSNGGRRKAPFYKVLQGMPIAVDAFRYGTIPGVNAYFLTHAHSDHYTNLAANWQSGPIYCSEATANLIIHMLSVDPKWVHPLPMDAPTVIPNTGGVRVTLIEANHCPGSCLFFFDGPQTVNAGDSAFKSPFVGSTKAFKYLHCGDFRASPQHVLHPAIKGKRIDHVYLDTTYLDPKYMFPPQPLVISACAELARRLVSGQSVNEQNAMNTWVNGNSTGKKTKPENILVVVGTYSIGKERIVKAIAQALQTKVYCDARKADILRCQADAELNALLCSNPLEANVHLVPLGLISSDKLKPYAERFKGKFSKVVGFRPTGWTYTQPAGSEQMPSIPSIISRQHKGFTYASLQPARNSTSTLQLFPVPYSEHSSFFELTCFAMSFDWGKMIATVNVGSETSRGKMAKWVARWEAERKKRGKDVIIPHRHFEYW</sequence>
<dbReference type="EMBL" id="LUEZ02000046">
    <property type="protein sequence ID" value="RDB23954.1"/>
    <property type="molecule type" value="Genomic_DNA"/>
</dbReference>
<dbReference type="AlphaFoldDB" id="A0A369JX40"/>
<evidence type="ECO:0000313" key="10">
    <source>
        <dbReference type="Proteomes" id="UP000076154"/>
    </source>
</evidence>
<feature type="domain" description="DNA repair metallo-beta-lactamase" evidence="7">
    <location>
        <begin position="639"/>
        <end position="763"/>
    </location>
</feature>
<evidence type="ECO:0000259" key="7">
    <source>
        <dbReference type="Pfam" id="PF07522"/>
    </source>
</evidence>
<dbReference type="InterPro" id="IPR001279">
    <property type="entry name" value="Metallo-B-lactamas"/>
</dbReference>
<dbReference type="SUPFAM" id="SSF56281">
    <property type="entry name" value="Metallo-hydrolase/oxidoreductase"/>
    <property type="match status" value="1"/>
</dbReference>
<feature type="region of interest" description="Disordered" evidence="6">
    <location>
        <begin position="1"/>
        <end position="52"/>
    </location>
</feature>
<dbReference type="InterPro" id="IPR036866">
    <property type="entry name" value="RibonucZ/Hydroxyglut_hydro"/>
</dbReference>
<dbReference type="Pfam" id="PF12706">
    <property type="entry name" value="Lactamase_B_2"/>
    <property type="match status" value="1"/>
</dbReference>
<evidence type="ECO:0000256" key="4">
    <source>
        <dbReference type="ARBA" id="ARBA00023204"/>
    </source>
</evidence>
<dbReference type="STRING" id="39966.A0A369JX40"/>
<evidence type="ECO:0000259" key="8">
    <source>
        <dbReference type="Pfam" id="PF12706"/>
    </source>
</evidence>
<evidence type="ECO:0000256" key="1">
    <source>
        <dbReference type="ARBA" id="ARBA00004123"/>
    </source>
</evidence>
<organism evidence="9 10">
    <name type="scientific">Hypsizygus marmoreus</name>
    <name type="common">White beech mushroom</name>
    <name type="synonym">Agaricus marmoreus</name>
    <dbReference type="NCBI Taxonomy" id="39966"/>
    <lineage>
        <taxon>Eukaryota</taxon>
        <taxon>Fungi</taxon>
        <taxon>Dikarya</taxon>
        <taxon>Basidiomycota</taxon>
        <taxon>Agaricomycotina</taxon>
        <taxon>Agaricomycetes</taxon>
        <taxon>Agaricomycetidae</taxon>
        <taxon>Agaricales</taxon>
        <taxon>Tricholomatineae</taxon>
        <taxon>Lyophyllaceae</taxon>
        <taxon>Hypsizygus</taxon>
    </lineage>
</organism>
<keyword evidence="3" id="KW-0227">DNA damage</keyword>
<evidence type="ECO:0000256" key="5">
    <source>
        <dbReference type="ARBA" id="ARBA00023242"/>
    </source>
</evidence>
<dbReference type="FunCoup" id="A0A369JX40">
    <property type="interactions" value="362"/>
</dbReference>
<evidence type="ECO:0000256" key="6">
    <source>
        <dbReference type="SAM" id="MobiDB-lite"/>
    </source>
</evidence>
<keyword evidence="4" id="KW-0234">DNA repair</keyword>
<dbReference type="GO" id="GO:0005634">
    <property type="term" value="C:nucleus"/>
    <property type="evidence" value="ECO:0007669"/>
    <property type="project" value="UniProtKB-SubCell"/>
</dbReference>
<dbReference type="InParanoid" id="A0A369JX40"/>
<evidence type="ECO:0000256" key="3">
    <source>
        <dbReference type="ARBA" id="ARBA00022763"/>
    </source>
</evidence>
<dbReference type="CDD" id="cd16273">
    <property type="entry name" value="SNM1A-1C-like_MBL-fold"/>
    <property type="match status" value="1"/>
</dbReference>
<dbReference type="Proteomes" id="UP000076154">
    <property type="component" value="Unassembled WGS sequence"/>
</dbReference>
<feature type="compositionally biased region" description="Polar residues" evidence="6">
    <location>
        <begin position="298"/>
        <end position="312"/>
    </location>
</feature>
<dbReference type="Gene3D" id="3.60.15.10">
    <property type="entry name" value="Ribonuclease Z/Hydroxyacylglutathione hydrolase-like"/>
    <property type="match status" value="1"/>
</dbReference>
<evidence type="ECO:0000256" key="2">
    <source>
        <dbReference type="ARBA" id="ARBA00010304"/>
    </source>
</evidence>
<dbReference type="InterPro" id="IPR011084">
    <property type="entry name" value="DRMBL"/>
</dbReference>
<dbReference type="GO" id="GO:0003684">
    <property type="term" value="F:damaged DNA binding"/>
    <property type="evidence" value="ECO:0007669"/>
    <property type="project" value="TreeGrafter"/>
</dbReference>
<comment type="caution">
    <text evidence="9">The sequence shown here is derived from an EMBL/GenBank/DDBJ whole genome shotgun (WGS) entry which is preliminary data.</text>
</comment>
<dbReference type="FunFam" id="3.40.50.12650:FF:000001">
    <property type="entry name" value="DNA cross-link repair 1A"/>
    <property type="match status" value="1"/>
</dbReference>
<keyword evidence="10" id="KW-1185">Reference proteome</keyword>
<feature type="compositionally biased region" description="Polar residues" evidence="6">
    <location>
        <begin position="10"/>
        <end position="21"/>
    </location>
</feature>
<dbReference type="GO" id="GO:0036297">
    <property type="term" value="P:interstrand cross-link repair"/>
    <property type="evidence" value="ECO:0007669"/>
    <property type="project" value="TreeGrafter"/>
</dbReference>
<gene>
    <name evidence="9" type="primary">pso2</name>
    <name evidence="9" type="ORF">Hypma_009167</name>
</gene>
<dbReference type="Gene3D" id="3.40.50.12650">
    <property type="match status" value="1"/>
</dbReference>
<name>A0A369JX40_HYPMA</name>
<comment type="similarity">
    <text evidence="2">Belongs to the DNA repair metallo-beta-lactamase (DRMBL) family.</text>
</comment>
<feature type="domain" description="Metallo-beta-lactamase" evidence="8">
    <location>
        <begin position="397"/>
        <end position="565"/>
    </location>
</feature>
<feature type="region of interest" description="Disordered" evidence="6">
    <location>
        <begin position="290"/>
        <end position="325"/>
    </location>
</feature>
<comment type="subcellular location">
    <subcellularLocation>
        <location evidence="1">Nucleus</location>
    </subcellularLocation>
</comment>
<proteinExistence type="inferred from homology"/>
<dbReference type="GO" id="GO:0006303">
    <property type="term" value="P:double-strand break repair via nonhomologous end joining"/>
    <property type="evidence" value="ECO:0007669"/>
    <property type="project" value="TreeGrafter"/>
</dbReference>
<accession>A0A369JX40</accession>